<feature type="compositionally biased region" description="Basic and acidic residues" evidence="1">
    <location>
        <begin position="161"/>
        <end position="174"/>
    </location>
</feature>
<dbReference type="OrthoDB" id="10598322at2759"/>
<evidence type="ECO:0000313" key="3">
    <source>
        <dbReference type="Proteomes" id="UP000651452"/>
    </source>
</evidence>
<reference evidence="2" key="1">
    <citation type="submission" date="2018-12" db="EMBL/GenBank/DDBJ databases">
        <authorList>
            <person name="Syme R.A."/>
            <person name="Farfan-Caceres L."/>
            <person name="Lichtenzveig J."/>
        </authorList>
    </citation>
    <scope>NUCLEOTIDE SEQUENCE</scope>
    <source>
        <strain evidence="2">Al4</strain>
    </source>
</reference>
<feature type="region of interest" description="Disordered" evidence="1">
    <location>
        <begin position="91"/>
        <end position="252"/>
    </location>
</feature>
<reference evidence="2" key="2">
    <citation type="submission" date="2020-09" db="EMBL/GenBank/DDBJ databases">
        <title>Reference genome assembly for Australian Ascochyta lentis isolate Al4.</title>
        <authorList>
            <person name="Lee R.C."/>
            <person name="Farfan-Caceres L.M."/>
            <person name="Debler J.W."/>
            <person name="Williams A.H."/>
            <person name="Henares B.M."/>
        </authorList>
    </citation>
    <scope>NUCLEOTIDE SEQUENCE</scope>
    <source>
        <strain evidence="2">Al4</strain>
    </source>
</reference>
<dbReference type="EMBL" id="RZGK01000022">
    <property type="protein sequence ID" value="KAF9690819.1"/>
    <property type="molecule type" value="Genomic_DNA"/>
</dbReference>
<dbReference type="AlphaFoldDB" id="A0A8H7MCS4"/>
<feature type="compositionally biased region" description="Basic and acidic residues" evidence="1">
    <location>
        <begin position="138"/>
        <end position="154"/>
    </location>
</feature>
<keyword evidence="3" id="KW-1185">Reference proteome</keyword>
<name>A0A8H7MCS4_9PLEO</name>
<proteinExistence type="predicted"/>
<evidence type="ECO:0000313" key="2">
    <source>
        <dbReference type="EMBL" id="KAF9690819.1"/>
    </source>
</evidence>
<protein>
    <submittedName>
        <fullName evidence="2">Uncharacterized protein</fullName>
    </submittedName>
</protein>
<sequence>MAPSSARPPGSDPTYTALKHKLNVLRDEVASALEQARSTGFGEAPEWDLATVCQVAAYTDLHDEYWDMVLAAKVILSDLFLEHTGMLTRNASRPQSSTLVQQQRQASKSSPQHAFETQLESKALQPGRPKASLGPAIFREKAAREEAERARKQAEQQMKQLSEHQAVHVSKPEASKQPPRKPIGPEILTRLAFKARGDSQIGPPEKTTLAGSGQLSQMPQRGLNDKPSDRLASQTEPLYISSPPGRIARVPPPLTGNLSTTMTLLIDGWTKWNSGARLNESIEAVGPDNKPIMKDGKQAIAYKINPETYGGTEKYDLGLCEGILNGCPFSNWQWCPYRHWAPEPWEERWMDADWLTMNESKLQQVPHPPDYPKVN</sequence>
<evidence type="ECO:0000256" key="1">
    <source>
        <dbReference type="SAM" id="MobiDB-lite"/>
    </source>
</evidence>
<comment type="caution">
    <text evidence="2">The sequence shown here is derived from an EMBL/GenBank/DDBJ whole genome shotgun (WGS) entry which is preliminary data.</text>
</comment>
<organism evidence="2 3">
    <name type="scientific">Ascochyta lentis</name>
    <dbReference type="NCBI Taxonomy" id="205686"/>
    <lineage>
        <taxon>Eukaryota</taxon>
        <taxon>Fungi</taxon>
        <taxon>Dikarya</taxon>
        <taxon>Ascomycota</taxon>
        <taxon>Pezizomycotina</taxon>
        <taxon>Dothideomycetes</taxon>
        <taxon>Pleosporomycetidae</taxon>
        <taxon>Pleosporales</taxon>
        <taxon>Pleosporineae</taxon>
        <taxon>Didymellaceae</taxon>
        <taxon>Ascochyta</taxon>
    </lineage>
</organism>
<feature type="compositionally biased region" description="Polar residues" evidence="1">
    <location>
        <begin position="209"/>
        <end position="219"/>
    </location>
</feature>
<dbReference type="Proteomes" id="UP000651452">
    <property type="component" value="Unassembled WGS sequence"/>
</dbReference>
<gene>
    <name evidence="2" type="ORF">EKO04_010985</name>
</gene>
<accession>A0A8H7MCS4</accession>
<feature type="compositionally biased region" description="Polar residues" evidence="1">
    <location>
        <begin position="91"/>
        <end position="112"/>
    </location>
</feature>